<feature type="region of interest" description="Disordered" evidence="9">
    <location>
        <begin position="225"/>
        <end position="283"/>
    </location>
</feature>
<dbReference type="PROSITE" id="PS51184">
    <property type="entry name" value="JMJC"/>
    <property type="match status" value="1"/>
</dbReference>
<dbReference type="GeneID" id="54483125"/>
<dbReference type="RefSeq" id="XP_033597261.1">
    <property type="nucleotide sequence ID" value="XM_033742071.1"/>
</dbReference>
<dbReference type="SUPFAM" id="SSF57903">
    <property type="entry name" value="FYVE/PHD zinc finger"/>
    <property type="match status" value="2"/>
</dbReference>
<dbReference type="SMART" id="SM00249">
    <property type="entry name" value="PHD"/>
    <property type="match status" value="2"/>
</dbReference>
<feature type="compositionally biased region" description="Basic residues" evidence="9">
    <location>
        <begin position="1500"/>
        <end position="1510"/>
    </location>
</feature>
<dbReference type="Pfam" id="PF01388">
    <property type="entry name" value="ARID"/>
    <property type="match status" value="1"/>
</dbReference>
<dbReference type="Gene3D" id="2.60.120.650">
    <property type="entry name" value="Cupin"/>
    <property type="match status" value="1"/>
</dbReference>
<feature type="region of interest" description="Disordered" evidence="9">
    <location>
        <begin position="338"/>
        <end position="421"/>
    </location>
</feature>
<dbReference type="Pfam" id="PF00628">
    <property type="entry name" value="PHD"/>
    <property type="match status" value="2"/>
</dbReference>
<dbReference type="OrthoDB" id="1678912at2759"/>
<dbReference type="EMBL" id="ML996579">
    <property type="protein sequence ID" value="KAF2754810.1"/>
    <property type="molecule type" value="Genomic_DNA"/>
</dbReference>
<dbReference type="SUPFAM" id="SSF51197">
    <property type="entry name" value="Clavaminate synthase-like"/>
    <property type="match status" value="1"/>
</dbReference>
<dbReference type="InterPro" id="IPR001606">
    <property type="entry name" value="ARID_dom"/>
</dbReference>
<dbReference type="PROSITE" id="PS51183">
    <property type="entry name" value="JMJN"/>
    <property type="match status" value="1"/>
</dbReference>
<feature type="domain" description="JmjC" evidence="13">
    <location>
        <begin position="568"/>
        <end position="734"/>
    </location>
</feature>
<dbReference type="Gene3D" id="1.10.150.60">
    <property type="entry name" value="ARID DNA-binding domain"/>
    <property type="match status" value="1"/>
</dbReference>
<gene>
    <name evidence="14" type="ORF">EJ05DRAFT_443160</name>
</gene>
<organism evidence="14 15">
    <name type="scientific">Pseudovirgaria hyperparasitica</name>
    <dbReference type="NCBI Taxonomy" id="470096"/>
    <lineage>
        <taxon>Eukaryota</taxon>
        <taxon>Fungi</taxon>
        <taxon>Dikarya</taxon>
        <taxon>Ascomycota</taxon>
        <taxon>Pezizomycotina</taxon>
        <taxon>Dothideomycetes</taxon>
        <taxon>Dothideomycetes incertae sedis</taxon>
        <taxon>Acrospermales</taxon>
        <taxon>Acrospermaceae</taxon>
        <taxon>Pseudovirgaria</taxon>
    </lineage>
</organism>
<dbReference type="GO" id="GO:0000785">
    <property type="term" value="C:chromatin"/>
    <property type="evidence" value="ECO:0007669"/>
    <property type="project" value="TreeGrafter"/>
</dbReference>
<evidence type="ECO:0000256" key="5">
    <source>
        <dbReference type="ARBA" id="ARBA00022833"/>
    </source>
</evidence>
<dbReference type="InterPro" id="IPR019787">
    <property type="entry name" value="Znf_PHD-finger"/>
</dbReference>
<dbReference type="PROSITE" id="PS51011">
    <property type="entry name" value="ARID"/>
    <property type="match status" value="1"/>
</dbReference>
<dbReference type="InterPro" id="IPR003347">
    <property type="entry name" value="JmjC_dom"/>
</dbReference>
<dbReference type="SUPFAM" id="SSF46774">
    <property type="entry name" value="ARID-like"/>
    <property type="match status" value="1"/>
</dbReference>
<evidence type="ECO:0000256" key="4">
    <source>
        <dbReference type="ARBA" id="ARBA00022771"/>
    </source>
</evidence>
<dbReference type="Proteomes" id="UP000799437">
    <property type="component" value="Unassembled WGS sequence"/>
</dbReference>
<feature type="domain" description="PHD-type" evidence="10">
    <location>
        <begin position="1312"/>
        <end position="1361"/>
    </location>
</feature>
<dbReference type="Pfam" id="PF02928">
    <property type="entry name" value="zf-C5HC2"/>
    <property type="match status" value="1"/>
</dbReference>
<dbReference type="InterPro" id="IPR013083">
    <property type="entry name" value="Znf_RING/FYVE/PHD"/>
</dbReference>
<evidence type="ECO:0000313" key="14">
    <source>
        <dbReference type="EMBL" id="KAF2754810.1"/>
    </source>
</evidence>
<feature type="region of interest" description="Disordered" evidence="9">
    <location>
        <begin position="1500"/>
        <end position="1533"/>
    </location>
</feature>
<evidence type="ECO:0000259" key="11">
    <source>
        <dbReference type="PROSITE" id="PS51011"/>
    </source>
</evidence>
<feature type="region of interest" description="Disordered" evidence="9">
    <location>
        <begin position="985"/>
        <end position="1005"/>
    </location>
</feature>
<dbReference type="SMART" id="SM00501">
    <property type="entry name" value="BRIGHT"/>
    <property type="match status" value="1"/>
</dbReference>
<dbReference type="CDD" id="cd15518">
    <property type="entry name" value="PHD_Ecm5p_Lid2p_like"/>
    <property type="match status" value="1"/>
</dbReference>
<dbReference type="FunFam" id="3.30.40.10:FF:000322">
    <property type="entry name" value="PHD transcription factor (Rum1)"/>
    <property type="match status" value="1"/>
</dbReference>
<dbReference type="SMART" id="SM00545">
    <property type="entry name" value="JmjN"/>
    <property type="match status" value="1"/>
</dbReference>
<keyword evidence="6" id="KW-0408">Iron</keyword>
<dbReference type="GO" id="GO:0003677">
    <property type="term" value="F:DNA binding"/>
    <property type="evidence" value="ECO:0007669"/>
    <property type="project" value="InterPro"/>
</dbReference>
<dbReference type="InterPro" id="IPR004198">
    <property type="entry name" value="Znf_C5HC2"/>
</dbReference>
<dbReference type="InterPro" id="IPR003349">
    <property type="entry name" value="JmjN"/>
</dbReference>
<evidence type="ECO:0000256" key="9">
    <source>
        <dbReference type="SAM" id="MobiDB-lite"/>
    </source>
</evidence>
<evidence type="ECO:0000256" key="7">
    <source>
        <dbReference type="ARBA" id="ARBA00023242"/>
    </source>
</evidence>
<protein>
    <submittedName>
        <fullName evidence="14">PLU-1-domain-containing protein</fullName>
    </submittedName>
</protein>
<dbReference type="Gene3D" id="3.30.40.10">
    <property type="entry name" value="Zinc/RING finger domain, C3HC4 (zinc finger)"/>
    <property type="match status" value="2"/>
</dbReference>
<dbReference type="CDD" id="cd16100">
    <property type="entry name" value="ARID"/>
    <property type="match status" value="1"/>
</dbReference>
<dbReference type="Pfam" id="PF02375">
    <property type="entry name" value="JmjN"/>
    <property type="match status" value="1"/>
</dbReference>
<dbReference type="SMART" id="SM01014">
    <property type="entry name" value="ARID"/>
    <property type="match status" value="1"/>
</dbReference>
<dbReference type="SMART" id="SM00558">
    <property type="entry name" value="JmjC"/>
    <property type="match status" value="1"/>
</dbReference>
<feature type="domain" description="ARID" evidence="11">
    <location>
        <begin position="123"/>
        <end position="216"/>
    </location>
</feature>
<dbReference type="GO" id="GO:0006355">
    <property type="term" value="P:regulation of DNA-templated transcription"/>
    <property type="evidence" value="ECO:0007669"/>
    <property type="project" value="TreeGrafter"/>
</dbReference>
<evidence type="ECO:0000256" key="8">
    <source>
        <dbReference type="PROSITE-ProRule" id="PRU00146"/>
    </source>
</evidence>
<evidence type="ECO:0000256" key="2">
    <source>
        <dbReference type="ARBA" id="ARBA00022723"/>
    </source>
</evidence>
<dbReference type="PROSITE" id="PS50016">
    <property type="entry name" value="ZF_PHD_2"/>
    <property type="match status" value="2"/>
</dbReference>
<dbReference type="InterPro" id="IPR001965">
    <property type="entry name" value="Znf_PHD"/>
</dbReference>
<feature type="compositionally biased region" description="Polar residues" evidence="9">
    <location>
        <begin position="265"/>
        <end position="276"/>
    </location>
</feature>
<reference evidence="14" key="1">
    <citation type="journal article" date="2020" name="Stud. Mycol.">
        <title>101 Dothideomycetes genomes: a test case for predicting lifestyles and emergence of pathogens.</title>
        <authorList>
            <person name="Haridas S."/>
            <person name="Albert R."/>
            <person name="Binder M."/>
            <person name="Bloem J."/>
            <person name="Labutti K."/>
            <person name="Salamov A."/>
            <person name="Andreopoulos B."/>
            <person name="Baker S."/>
            <person name="Barry K."/>
            <person name="Bills G."/>
            <person name="Bluhm B."/>
            <person name="Cannon C."/>
            <person name="Castanera R."/>
            <person name="Culley D."/>
            <person name="Daum C."/>
            <person name="Ezra D."/>
            <person name="Gonzalez J."/>
            <person name="Henrissat B."/>
            <person name="Kuo A."/>
            <person name="Liang C."/>
            <person name="Lipzen A."/>
            <person name="Lutzoni F."/>
            <person name="Magnuson J."/>
            <person name="Mondo S."/>
            <person name="Nolan M."/>
            <person name="Ohm R."/>
            <person name="Pangilinan J."/>
            <person name="Park H.-J."/>
            <person name="Ramirez L."/>
            <person name="Alfaro M."/>
            <person name="Sun H."/>
            <person name="Tritt A."/>
            <person name="Yoshinaga Y."/>
            <person name="Zwiers L.-H."/>
            <person name="Turgeon B."/>
            <person name="Goodwin S."/>
            <person name="Spatafora J."/>
            <person name="Crous P."/>
            <person name="Grigoriev I."/>
        </authorList>
    </citation>
    <scope>NUCLEOTIDE SEQUENCE</scope>
    <source>
        <strain evidence="14">CBS 121739</strain>
    </source>
</reference>
<evidence type="ECO:0000256" key="1">
    <source>
        <dbReference type="ARBA" id="ARBA00004123"/>
    </source>
</evidence>
<dbReference type="PROSITE" id="PS01359">
    <property type="entry name" value="ZF_PHD_1"/>
    <property type="match status" value="2"/>
</dbReference>
<sequence>MAASATPTNHGPQTNGHVIPFSARKSAALDLSTVERRGEPSAVPNIRKTSRPFGLEEAPTYYPTEKEWEDPLAYVMSVAPEASKYGIMKVIPPDTWLPDLAIDTEKFHFKTRRQALNSVEGGTRANGNYLDQLQKFHRNHGTNLNRFPSVDKRPLDLYKLKKAVECRGGFEKVCKGKKWAEIGRDLGYSGKIMSSLSTSLKNSYSKWLLPYEEWLKHSKPGVQRQMEFENGGPYTPSPSPMKKMSQHATPTPGFQDDSPAMKASSALQTSLQNAHVPTSAPEPRLSSGFTAVNAGGFTAVNAHVAPVNATSSFSAINSPANGPIRDSEQSTPMRCIESPRTSANTPDMRPSVFGTSTPLSNGHGNSKRPFSSMEDDTLDPDSADRRSKRIKKEAAPTITGSHMTQPRTQTPRFFNPRDRSKHRPGDNCEICDINEVAGDMVLCDDCEGGYHIKCLDPPLSAVPTTESWFCAKCLVGTGEFGFEDGGIYSLKQFQEKARNFKDNHFASKQHFDPILNQRRQVSEDEVEREFWRLVDDVQEQIEVEYGADIGSATHGSGFPTVEKHPRDKYARDPWNLNRLPFVPDSLFRYIKSNISGMTQPWLYVGMVFSTFCWHAEDHYTYSANYQHFGATKTWYGIPADDAEKFEEAMKAAVPELFESQPDLLFQLVTLLTPDHLRKAGVRVYALDQRAGQLVITFPQAYHSGFNHGFNMNEAVNFAPSDWEPYGEAGALRLQDFRRDACFSHDELLMNAASQKDITIKTAKWLAPALQRLLDRELKIRHDFTTKHHEKWNQRVVHLNGTGVTSSVESEPCRVPVELREDEVFDGESPSCAYCHTYTYLSRMHCLRSESLNKDKKDPDYKPTYVCLIHAGAYECCDMKEEERFLGIQHAIIHRSTNESLQSVVDKVTEKAHLPEAWAEKLDKFVEDEPKPSLKGLKSLLAEGEKIQWDLEPRLSDLRRSVDRYNEWVEEAMGYITRRQQNRRKNDRVWRKGNSSKAAEEERERERDYRNIKNITRLLEQAEELSFECPEITTLKERAESIAEFQVKAKIALTQQMSHSGAHSLDELEELVELGRGFNVDIPEVEMLDNLVQQFKWDKEAREKHEMPLTMQQVVDFLVAGRELGIPETNEHYSFYEEQKRQGEMWNAKALELIEVETVHYQQLDALAKQARNIPVIPETFNKIDAILKKQREAQEQIITLYEKTRSSDVADRPTYKEVCEVMSALSELNSKPPGTLDLEKEQKRHEDWMRRGKKLFGKANAPLHILHSHMKLVEEKNRACFDIEDQPRGPVEPASREQTPVDDRDEERDIRDVFCICRKSEAGMMIECELCHEWYHGKCLKIARGKVKEDDKYTCPICDHRVKIPRDAARPKLEDLQQWQDDIENLPFQPDEEETLEAIIQHGQNFRNYVQRYTNPTAFTWDEGTILRFYLRKLEGADILLASETNYFRQELHKFCPVADRPPPMIEVSLSTRKPRPTKQQKLMAEYGVNSLEELPAHVRPKGSQLKRKHSDSSGFRQHMEPAEPSTTPPGMPPSMEANTTSYFENSHNPAASSFHNSPIFTSASTFNVTSPGPFSASRTLQGESATMFDSPNVPFGSSGSGGLENIFNDDTHTQIADSTTLQFGSEMDTVERTNDVDEFLATGGD</sequence>
<evidence type="ECO:0000256" key="3">
    <source>
        <dbReference type="ARBA" id="ARBA00022737"/>
    </source>
</evidence>
<evidence type="ECO:0000259" key="12">
    <source>
        <dbReference type="PROSITE" id="PS51183"/>
    </source>
</evidence>
<dbReference type="InterPro" id="IPR036431">
    <property type="entry name" value="ARID_dom_sf"/>
</dbReference>
<dbReference type="InterPro" id="IPR011011">
    <property type="entry name" value="Znf_FYVE_PHD"/>
</dbReference>
<proteinExistence type="predicted"/>
<feature type="compositionally biased region" description="Polar residues" evidence="9">
    <location>
        <begin position="398"/>
        <end position="412"/>
    </location>
</feature>
<feature type="region of interest" description="Disordered" evidence="9">
    <location>
        <begin position="1"/>
        <end position="20"/>
    </location>
</feature>
<dbReference type="FunFam" id="2.60.120.650:FF:000014">
    <property type="entry name" value="PHD transcription factor (Rum1)"/>
    <property type="match status" value="1"/>
</dbReference>
<feature type="domain" description="PHD-type" evidence="10">
    <location>
        <begin position="425"/>
        <end position="476"/>
    </location>
</feature>
<keyword evidence="4 8" id="KW-0863">Zinc-finger</keyword>
<keyword evidence="3" id="KW-0677">Repeat</keyword>
<evidence type="ECO:0000259" key="10">
    <source>
        <dbReference type="PROSITE" id="PS50016"/>
    </source>
</evidence>
<keyword evidence="7" id="KW-0539">Nucleus</keyword>
<keyword evidence="2" id="KW-0479">Metal-binding</keyword>
<name>A0A6A6VYQ7_9PEZI</name>
<dbReference type="FunFam" id="1.10.150.60:FF:000010">
    <property type="entry name" value="PHD transcription factor (Rum1)"/>
    <property type="match status" value="1"/>
</dbReference>
<keyword evidence="5" id="KW-0862">Zinc</keyword>
<dbReference type="Pfam" id="PF08429">
    <property type="entry name" value="PLU-1"/>
    <property type="match status" value="1"/>
</dbReference>
<evidence type="ECO:0000313" key="15">
    <source>
        <dbReference type="Proteomes" id="UP000799437"/>
    </source>
</evidence>
<dbReference type="GO" id="GO:0008270">
    <property type="term" value="F:zinc ion binding"/>
    <property type="evidence" value="ECO:0007669"/>
    <property type="project" value="UniProtKB-KW"/>
</dbReference>
<feature type="compositionally biased region" description="Polar residues" evidence="9">
    <location>
        <begin position="1"/>
        <end position="16"/>
    </location>
</feature>
<feature type="compositionally biased region" description="Polar residues" evidence="9">
    <location>
        <begin position="353"/>
        <end position="364"/>
    </location>
</feature>
<dbReference type="InterPro" id="IPR019786">
    <property type="entry name" value="Zinc_finger_PHD-type_CS"/>
</dbReference>
<accession>A0A6A6VYQ7</accession>
<keyword evidence="15" id="KW-1185">Reference proteome</keyword>
<dbReference type="Pfam" id="PF02373">
    <property type="entry name" value="JmjC"/>
    <property type="match status" value="1"/>
</dbReference>
<comment type="subcellular location">
    <subcellularLocation>
        <location evidence="1">Nucleus</location>
    </subcellularLocation>
</comment>
<dbReference type="InterPro" id="IPR013637">
    <property type="entry name" value="Lys_sp_deMease-like_dom"/>
</dbReference>
<feature type="domain" description="JmjN" evidence="12">
    <location>
        <begin position="58"/>
        <end position="99"/>
    </location>
</feature>
<dbReference type="PANTHER" id="PTHR10694">
    <property type="entry name" value="LYSINE-SPECIFIC DEMETHYLASE"/>
    <property type="match status" value="1"/>
</dbReference>
<dbReference type="PANTHER" id="PTHR10694:SF33">
    <property type="entry name" value="LYSINE-SPECIFIC DEMETHYLASE 5"/>
    <property type="match status" value="1"/>
</dbReference>
<dbReference type="GO" id="GO:0034647">
    <property type="term" value="F:histone H3K4me/H3K4me2/H3K4me3 demethylase activity"/>
    <property type="evidence" value="ECO:0007669"/>
    <property type="project" value="TreeGrafter"/>
</dbReference>
<dbReference type="GO" id="GO:0005634">
    <property type="term" value="C:nucleus"/>
    <property type="evidence" value="ECO:0007669"/>
    <property type="project" value="UniProtKB-SubCell"/>
</dbReference>
<feature type="region of interest" description="Disordered" evidence="9">
    <location>
        <begin position="1284"/>
        <end position="1304"/>
    </location>
</feature>
<evidence type="ECO:0000259" key="13">
    <source>
        <dbReference type="PROSITE" id="PS51184"/>
    </source>
</evidence>
<evidence type="ECO:0000256" key="6">
    <source>
        <dbReference type="ARBA" id="ARBA00023004"/>
    </source>
</evidence>